<proteinExistence type="inferred from homology"/>
<organism evidence="8 9">
    <name type="scientific">Ancylostoma duodenale</name>
    <dbReference type="NCBI Taxonomy" id="51022"/>
    <lineage>
        <taxon>Eukaryota</taxon>
        <taxon>Metazoa</taxon>
        <taxon>Ecdysozoa</taxon>
        <taxon>Nematoda</taxon>
        <taxon>Chromadorea</taxon>
        <taxon>Rhabditida</taxon>
        <taxon>Rhabditina</taxon>
        <taxon>Rhabditomorpha</taxon>
        <taxon>Strongyloidea</taxon>
        <taxon>Ancylostomatidae</taxon>
        <taxon>Ancylostomatinae</taxon>
        <taxon>Ancylostoma</taxon>
    </lineage>
</organism>
<comment type="similarity">
    <text evidence="5">Belongs to the globin family.</text>
</comment>
<keyword evidence="5" id="KW-0813">Transport</keyword>
<evidence type="ECO:0000256" key="3">
    <source>
        <dbReference type="ARBA" id="ARBA00022723"/>
    </source>
</evidence>
<feature type="region of interest" description="Disordered" evidence="6">
    <location>
        <begin position="1"/>
        <end position="27"/>
    </location>
</feature>
<dbReference type="OrthoDB" id="436496at2759"/>
<keyword evidence="9" id="KW-1185">Reference proteome</keyword>
<gene>
    <name evidence="8" type="ORF">ANCDUO_05999</name>
</gene>
<name>A0A0C2D2U4_9BILA</name>
<evidence type="ECO:0000313" key="9">
    <source>
        <dbReference type="Proteomes" id="UP000054047"/>
    </source>
</evidence>
<dbReference type="PANTHER" id="PTHR46783:SF1">
    <property type="entry name" value="CYTOGLOBIN-1-RELATED"/>
    <property type="match status" value="1"/>
</dbReference>
<feature type="domain" description="Globin" evidence="7">
    <location>
        <begin position="86"/>
        <end position="195"/>
    </location>
</feature>
<dbReference type="InterPro" id="IPR000971">
    <property type="entry name" value="Globin"/>
</dbReference>
<dbReference type="InterPro" id="IPR013314">
    <property type="entry name" value="Globin_lamprey/hagfish"/>
</dbReference>
<dbReference type="GO" id="GO:0019825">
    <property type="term" value="F:oxygen binding"/>
    <property type="evidence" value="ECO:0007669"/>
    <property type="project" value="InterPro"/>
</dbReference>
<keyword evidence="5" id="KW-0561">Oxygen transport</keyword>
<dbReference type="Gene3D" id="1.10.490.10">
    <property type="entry name" value="Globins"/>
    <property type="match status" value="1"/>
</dbReference>
<dbReference type="Pfam" id="PF00042">
    <property type="entry name" value="Globin"/>
    <property type="match status" value="1"/>
</dbReference>
<reference evidence="8 9" key="1">
    <citation type="submission" date="2013-12" db="EMBL/GenBank/DDBJ databases">
        <title>Draft genome of the parsitic nematode Ancylostoma duodenale.</title>
        <authorList>
            <person name="Mitreva M."/>
        </authorList>
    </citation>
    <scope>NUCLEOTIDE SEQUENCE [LARGE SCALE GENOMIC DNA]</scope>
    <source>
        <strain evidence="8 9">Zhejiang</strain>
    </source>
</reference>
<dbReference type="GO" id="GO:0005506">
    <property type="term" value="F:iron ion binding"/>
    <property type="evidence" value="ECO:0007669"/>
    <property type="project" value="InterPro"/>
</dbReference>
<evidence type="ECO:0000256" key="6">
    <source>
        <dbReference type="SAM" id="MobiDB-lite"/>
    </source>
</evidence>
<evidence type="ECO:0000256" key="4">
    <source>
        <dbReference type="ARBA" id="ARBA00023004"/>
    </source>
</evidence>
<dbReference type="CDD" id="cd01040">
    <property type="entry name" value="Mb-like"/>
    <property type="match status" value="1"/>
</dbReference>
<dbReference type="PROSITE" id="PS01033">
    <property type="entry name" value="GLOBIN"/>
    <property type="match status" value="1"/>
</dbReference>
<evidence type="ECO:0000259" key="7">
    <source>
        <dbReference type="PROSITE" id="PS01033"/>
    </source>
</evidence>
<dbReference type="GO" id="GO:0005344">
    <property type="term" value="F:oxygen carrier activity"/>
    <property type="evidence" value="ECO:0007669"/>
    <property type="project" value="UniProtKB-KW"/>
</dbReference>
<dbReference type="AlphaFoldDB" id="A0A0C2D2U4"/>
<dbReference type="Proteomes" id="UP000054047">
    <property type="component" value="Unassembled WGS sequence"/>
</dbReference>
<dbReference type="SUPFAM" id="SSF46458">
    <property type="entry name" value="Globin-like"/>
    <property type="match status" value="1"/>
</dbReference>
<accession>A0A0C2D2U4</accession>
<dbReference type="GO" id="GO:0016491">
    <property type="term" value="F:oxidoreductase activity"/>
    <property type="evidence" value="ECO:0007669"/>
    <property type="project" value="UniProtKB-ARBA"/>
</dbReference>
<dbReference type="InterPro" id="IPR009050">
    <property type="entry name" value="Globin-like_sf"/>
</dbReference>
<keyword evidence="2 5" id="KW-0349">Heme</keyword>
<dbReference type="InterPro" id="IPR012292">
    <property type="entry name" value="Globin/Proto"/>
</dbReference>
<sequence>MYRGYHESCGEQEVHKKDFSSKVPRRALDSVGSSRSKVLLMNMETELKAKPTIPAIHTNKMHVERCESIQGESDETSKLTRQQVNRLADKQRSIIIETFTKMELNPVKMGLKILVKMFSEYPQYKQIWPQFRAIPDSSLMNAIELRRHASVYMCGLGAIIHSMKNENDLAVQMNRIAKAHIKWNVHRNHVIVSLS</sequence>
<evidence type="ECO:0000256" key="5">
    <source>
        <dbReference type="RuleBase" id="RU000356"/>
    </source>
</evidence>
<keyword evidence="3" id="KW-0479">Metal-binding</keyword>
<evidence type="ECO:0000256" key="1">
    <source>
        <dbReference type="ARBA" id="ARBA00011245"/>
    </source>
</evidence>
<comment type="subunit">
    <text evidence="1">Monomer.</text>
</comment>
<keyword evidence="4" id="KW-0408">Iron</keyword>
<dbReference type="InterPro" id="IPR044399">
    <property type="entry name" value="Mb-like_M"/>
</dbReference>
<evidence type="ECO:0000313" key="8">
    <source>
        <dbReference type="EMBL" id="KIH63698.1"/>
    </source>
</evidence>
<evidence type="ECO:0000256" key="2">
    <source>
        <dbReference type="ARBA" id="ARBA00022617"/>
    </source>
</evidence>
<dbReference type="EMBL" id="KN728491">
    <property type="protein sequence ID" value="KIH63698.1"/>
    <property type="molecule type" value="Genomic_DNA"/>
</dbReference>
<feature type="compositionally biased region" description="Basic and acidic residues" evidence="6">
    <location>
        <begin position="1"/>
        <end position="20"/>
    </location>
</feature>
<dbReference type="GO" id="GO:0020037">
    <property type="term" value="F:heme binding"/>
    <property type="evidence" value="ECO:0007669"/>
    <property type="project" value="InterPro"/>
</dbReference>
<dbReference type="PANTHER" id="PTHR46783">
    <property type="entry name" value="CYTOGLOBIN"/>
    <property type="match status" value="1"/>
</dbReference>
<protein>
    <submittedName>
        <fullName evidence="8">Globin</fullName>
    </submittedName>
</protein>